<dbReference type="Proteomes" id="UP000229529">
    <property type="component" value="Unassembled WGS sequence"/>
</dbReference>
<reference evidence="1" key="1">
    <citation type="submission" date="2017-09" db="EMBL/GenBank/DDBJ databases">
        <authorList>
            <person name="Campbell M.A."/>
            <person name="Lukasik P."/>
            <person name="Simon C."/>
            <person name="McCutcheon J.P."/>
        </authorList>
    </citation>
    <scope>NUCLEOTIDE SEQUENCE [LARGE SCALE GENOMIC DNA]</scope>
    <source>
        <strain evidence="1">ALECUR</strain>
    </source>
</reference>
<dbReference type="Gene3D" id="3.90.470.10">
    <property type="entry name" value="Ribosomal protein L22/L17"/>
    <property type="match status" value="1"/>
</dbReference>
<organism evidence="1 2">
    <name type="scientific">Candidatus Hodgkinia cicadicola</name>
    <dbReference type="NCBI Taxonomy" id="573658"/>
    <lineage>
        <taxon>Bacteria</taxon>
        <taxon>Pseudomonadati</taxon>
        <taxon>Pseudomonadota</taxon>
        <taxon>Alphaproteobacteria</taxon>
        <taxon>Hyphomicrobiales</taxon>
        <taxon>Candidatus Hodgkinia</taxon>
    </lineage>
</organism>
<protein>
    <submittedName>
        <fullName evidence="1">50S Ribosomal protein L22p/L17e</fullName>
    </submittedName>
</protein>
<keyword evidence="1" id="KW-0687">Ribonucleoprotein</keyword>
<dbReference type="InterPro" id="IPR036394">
    <property type="entry name" value="Ribosomal_uL22_sf"/>
</dbReference>
<dbReference type="GO" id="GO:0005840">
    <property type="term" value="C:ribosome"/>
    <property type="evidence" value="ECO:0007669"/>
    <property type="project" value="UniProtKB-KW"/>
</dbReference>
<evidence type="ECO:0000313" key="1">
    <source>
        <dbReference type="EMBL" id="PIM96551.1"/>
    </source>
</evidence>
<evidence type="ECO:0000313" key="2">
    <source>
        <dbReference type="Proteomes" id="UP000229529"/>
    </source>
</evidence>
<keyword evidence="2" id="KW-1185">Reference proteome</keyword>
<name>A0ABX4MHP8_9HYPH</name>
<dbReference type="EMBL" id="NXGS01000011">
    <property type="protein sequence ID" value="PIM96551.1"/>
    <property type="molecule type" value="Genomic_DNA"/>
</dbReference>
<accession>A0ABX4MHP8</accession>
<keyword evidence="1" id="KW-0689">Ribosomal protein</keyword>
<comment type="caution">
    <text evidence="1">The sequence shown here is derived from an EMBL/GenBank/DDBJ whole genome shotgun (WGS) entry which is preliminary data.</text>
</comment>
<gene>
    <name evidence="1" type="primary">rplV</name>
    <name evidence="1" type="ORF">alecur_56</name>
</gene>
<sequence>MVNVTYSLKNINYSPKKIMWLKYILRGNICDIINRLEGFKRRKISLLLIKFLKYIYDDAGLRASYYRFILLSSFNVGRGTVRTRLKYGARGRILKIKNIKSNINININIIGKEG</sequence>
<proteinExistence type="predicted"/>
<dbReference type="SUPFAM" id="SSF54843">
    <property type="entry name" value="Ribosomal protein L22"/>
    <property type="match status" value="1"/>
</dbReference>